<dbReference type="EMBL" id="JAJHPV010000012">
    <property type="protein sequence ID" value="MCC6070946.1"/>
    <property type="molecule type" value="Genomic_DNA"/>
</dbReference>
<accession>A0ABS8IST2</accession>
<evidence type="ECO:0000313" key="4">
    <source>
        <dbReference type="Proteomes" id="UP001198701"/>
    </source>
</evidence>
<gene>
    <name evidence="3" type="ORF">LMJ30_08255</name>
</gene>
<protein>
    <recommendedName>
        <fullName evidence="2">Rap1a immunity protein domain-containing protein</fullName>
    </recommendedName>
</protein>
<evidence type="ECO:0000313" key="3">
    <source>
        <dbReference type="EMBL" id="MCC6070946.1"/>
    </source>
</evidence>
<sequence length="125" mass="13791">MMSSRSWIVTAIFFPLSVHAGPYVYPFNAMTGEQVVGKLSKAQSTDIDYIERDMTHSYVNGVKDATQGSIWCFTGSILPHELNIELASSIKATRSARELKKNAAPLLLDELSRRYPCKPGKGGQP</sequence>
<reference evidence="3 4" key="1">
    <citation type="submission" date="2021-11" db="EMBL/GenBank/DDBJ databases">
        <authorList>
            <person name="Huq M.A."/>
        </authorList>
    </citation>
    <scope>NUCLEOTIDE SEQUENCE [LARGE SCALE GENOMIC DNA]</scope>
    <source>
        <strain evidence="3 4">MAHUQ-52</strain>
    </source>
</reference>
<feature type="chain" id="PRO_5045838017" description="Rap1a immunity protein domain-containing protein" evidence="1">
    <location>
        <begin position="21"/>
        <end position="125"/>
    </location>
</feature>
<dbReference type="Gene3D" id="1.10.890.40">
    <property type="match status" value="1"/>
</dbReference>
<dbReference type="Pfam" id="PF18602">
    <property type="entry name" value="Rap1a"/>
    <property type="match status" value="1"/>
</dbReference>
<dbReference type="InterPro" id="IPR041238">
    <property type="entry name" value="Rap1a"/>
</dbReference>
<feature type="signal peptide" evidence="1">
    <location>
        <begin position="1"/>
        <end position="20"/>
    </location>
</feature>
<comment type="caution">
    <text evidence="3">The sequence shown here is derived from an EMBL/GenBank/DDBJ whole genome shotgun (WGS) entry which is preliminary data.</text>
</comment>
<keyword evidence="4" id="KW-1185">Reference proteome</keyword>
<proteinExistence type="predicted"/>
<name>A0ABS8IST2_9BURK</name>
<dbReference type="Proteomes" id="UP001198701">
    <property type="component" value="Unassembled WGS sequence"/>
</dbReference>
<feature type="domain" description="Rap1a immunity protein" evidence="2">
    <location>
        <begin position="40"/>
        <end position="117"/>
    </location>
</feature>
<evidence type="ECO:0000259" key="2">
    <source>
        <dbReference type="Pfam" id="PF18602"/>
    </source>
</evidence>
<keyword evidence="1" id="KW-0732">Signal</keyword>
<evidence type="ECO:0000256" key="1">
    <source>
        <dbReference type="SAM" id="SignalP"/>
    </source>
</evidence>
<organism evidence="3 4">
    <name type="scientific">Massilia agrisoli</name>
    <dbReference type="NCBI Taxonomy" id="2892444"/>
    <lineage>
        <taxon>Bacteria</taxon>
        <taxon>Pseudomonadati</taxon>
        <taxon>Pseudomonadota</taxon>
        <taxon>Betaproteobacteria</taxon>
        <taxon>Burkholderiales</taxon>
        <taxon>Oxalobacteraceae</taxon>
        <taxon>Telluria group</taxon>
        <taxon>Massilia</taxon>
    </lineage>
</organism>